<comment type="caution">
    <text evidence="2">The sequence shown here is derived from an EMBL/GenBank/DDBJ whole genome shotgun (WGS) entry which is preliminary data.</text>
</comment>
<keyword evidence="3" id="KW-1185">Reference proteome</keyword>
<feature type="domain" description="Transposase IS204/IS1001/IS1096/IS1165 DDE" evidence="1">
    <location>
        <begin position="23"/>
        <end position="224"/>
    </location>
</feature>
<sequence>MNWDQLEHAQDWILFPENIGPHLSLDEVCLSQGELYTVLTNKAACGKKGALIAVVKGTVSDRVTGILQRIPYRLRKQVQEVTLDLAPTMERIVRRSFPMAQLVSDRFHVQQLAGDAVQELRIAYRWEAIDQESKEIELAKEAGQPYLPEILENGDSLKQLLARSRHLLFKDEGKWTPSQLQRSEILFARYPELEKAYRLSRKLSHIFSKTQDKGVGLTKLARWY</sequence>
<feature type="non-terminal residue" evidence="2">
    <location>
        <position position="224"/>
    </location>
</feature>
<dbReference type="InterPro" id="IPR002560">
    <property type="entry name" value="Transposase_DDE"/>
</dbReference>
<name>A0A316GQ01_9SPHI</name>
<evidence type="ECO:0000313" key="2">
    <source>
        <dbReference type="EMBL" id="PWK63265.1"/>
    </source>
</evidence>
<dbReference type="EMBL" id="QGHA01000040">
    <property type="protein sequence ID" value="PWK63265.1"/>
    <property type="molecule type" value="Genomic_DNA"/>
</dbReference>
<dbReference type="AlphaFoldDB" id="A0A316GQ01"/>
<reference evidence="2 3" key="1">
    <citation type="submission" date="2018-05" db="EMBL/GenBank/DDBJ databases">
        <title>Genomic Encyclopedia of Archaeal and Bacterial Type Strains, Phase II (KMG-II): from individual species to whole genera.</title>
        <authorList>
            <person name="Goeker M."/>
        </authorList>
    </citation>
    <scope>NUCLEOTIDE SEQUENCE [LARGE SCALE GENOMIC DNA]</scope>
    <source>
        <strain evidence="2 3">DSM 19975</strain>
    </source>
</reference>
<dbReference type="PANTHER" id="PTHR33498">
    <property type="entry name" value="TRANSPOSASE FOR INSERTION SEQUENCE ELEMENT IS1557"/>
    <property type="match status" value="1"/>
</dbReference>
<dbReference type="RefSeq" id="WP_146203239.1">
    <property type="nucleotide sequence ID" value="NZ_QGHA01000040.1"/>
</dbReference>
<evidence type="ECO:0000259" key="1">
    <source>
        <dbReference type="Pfam" id="PF01610"/>
    </source>
</evidence>
<dbReference type="PANTHER" id="PTHR33498:SF1">
    <property type="entry name" value="TRANSPOSASE FOR INSERTION SEQUENCE ELEMENT IS1557"/>
    <property type="match status" value="1"/>
</dbReference>
<accession>A0A316GQ01</accession>
<gene>
    <name evidence="2" type="ORF">LX99_05124</name>
</gene>
<dbReference type="Pfam" id="PF01610">
    <property type="entry name" value="DDE_Tnp_ISL3"/>
    <property type="match status" value="1"/>
</dbReference>
<organism evidence="2 3">
    <name type="scientific">Mucilaginibacter oryzae</name>
    <dbReference type="NCBI Taxonomy" id="468058"/>
    <lineage>
        <taxon>Bacteria</taxon>
        <taxon>Pseudomonadati</taxon>
        <taxon>Bacteroidota</taxon>
        <taxon>Sphingobacteriia</taxon>
        <taxon>Sphingobacteriales</taxon>
        <taxon>Sphingobacteriaceae</taxon>
        <taxon>Mucilaginibacter</taxon>
    </lineage>
</organism>
<proteinExistence type="predicted"/>
<dbReference type="Proteomes" id="UP000245678">
    <property type="component" value="Unassembled WGS sequence"/>
</dbReference>
<dbReference type="InterPro" id="IPR047951">
    <property type="entry name" value="Transpos_ISL3"/>
</dbReference>
<evidence type="ECO:0000313" key="3">
    <source>
        <dbReference type="Proteomes" id="UP000245678"/>
    </source>
</evidence>
<protein>
    <submittedName>
        <fullName evidence="2">Transposase</fullName>
    </submittedName>
</protein>